<feature type="non-terminal residue" evidence="2">
    <location>
        <position position="1"/>
    </location>
</feature>
<organism evidence="2 3">
    <name type="scientific">Paraglomus brasilianum</name>
    <dbReference type="NCBI Taxonomy" id="144538"/>
    <lineage>
        <taxon>Eukaryota</taxon>
        <taxon>Fungi</taxon>
        <taxon>Fungi incertae sedis</taxon>
        <taxon>Mucoromycota</taxon>
        <taxon>Glomeromycotina</taxon>
        <taxon>Glomeromycetes</taxon>
        <taxon>Paraglomerales</taxon>
        <taxon>Paraglomeraceae</taxon>
        <taxon>Paraglomus</taxon>
    </lineage>
</organism>
<dbReference type="AlphaFoldDB" id="A0A9N9DRA0"/>
<gene>
    <name evidence="2" type="ORF">PBRASI_LOCUS9993</name>
</gene>
<sequence>PSITESTISPTRPSIEQAQSSPKSPSREQNNYIGALMAGINPTLKLNAETDDEHITYGPAKDIVCLLTQKEMLEKLVYYDAIRETYFWRDWSIPHTWLINILQKEPDFLTQVAPAITATRDNNTTLTKYFSCTGCVGSVKAGGTFSISTKELLLRSFYVQLKITFAKNRRICTHLKATALAELTPERILTGNRQHIPTAKAAKQLCYSINPSKDYSIADRFIDAIQKINEKEKADFIKKNGNDAAQNRQFTGHIQVPLQLDPLAVNIYNEASLRYYHHFAHKNPGIFIDYTGLMIRDVFKLLREKPTEPKEKTKKVLNAMITLPSGDSRVDGVAPPVLAAEFVMTDLSAEFLVTALHYFCRKEYDVFRSNVVPYLIQSDCARGILRAVLTEYNDESLEEYLQRLMMDAMLNKDSDPTKVIIAWCYGHCTRAIRSHVRSGNFHCRENVSKKNLQVAARRIFERVRVQITLPEAEREAKLWDWLLGTKELDLTINNIDLNMGNPLLTRTKYSSEDVLPVHDLTENEDEEEIEIDTLIVDGETVSQGVSSNDNSWILYINTTPFLKVRRERHDNRMQYLLSVPDLHMWFIVMPNAEQCFDNPLYSPELRQYFARQWWGYIFLWGNVNQRVAEHTRRTTATIEVQHKILKTFDITKRNLAIDEYLLQHSSIISANQLALAEKLLFKSSMMELKRRKLEKPDDDEKWSKNLVKLDESKLRFLEAFRNVYNDCKTTQTRCAREIRDISDGKSRIQQSVVSRMLCKTYLPKEPVTLQAIKSWMTMKGQGKIFLDE</sequence>
<comment type="caution">
    <text evidence="2">The sequence shown here is derived from an EMBL/GenBank/DDBJ whole genome shotgun (WGS) entry which is preliminary data.</text>
</comment>
<keyword evidence="3" id="KW-1185">Reference proteome</keyword>
<dbReference type="EMBL" id="CAJVPI010002541">
    <property type="protein sequence ID" value="CAG8645268.1"/>
    <property type="molecule type" value="Genomic_DNA"/>
</dbReference>
<dbReference type="Proteomes" id="UP000789739">
    <property type="component" value="Unassembled WGS sequence"/>
</dbReference>
<feature type="region of interest" description="Disordered" evidence="1">
    <location>
        <begin position="1"/>
        <end position="29"/>
    </location>
</feature>
<reference evidence="2" key="1">
    <citation type="submission" date="2021-06" db="EMBL/GenBank/DDBJ databases">
        <authorList>
            <person name="Kallberg Y."/>
            <person name="Tangrot J."/>
            <person name="Rosling A."/>
        </authorList>
    </citation>
    <scope>NUCLEOTIDE SEQUENCE</scope>
    <source>
        <strain evidence="2">BR232B</strain>
    </source>
</reference>
<evidence type="ECO:0000256" key="1">
    <source>
        <dbReference type="SAM" id="MobiDB-lite"/>
    </source>
</evidence>
<evidence type="ECO:0000313" key="3">
    <source>
        <dbReference type="Proteomes" id="UP000789739"/>
    </source>
</evidence>
<dbReference type="OrthoDB" id="2421114at2759"/>
<accession>A0A9N9DRA0</accession>
<name>A0A9N9DRA0_9GLOM</name>
<protein>
    <submittedName>
        <fullName evidence="2">11087_t:CDS:1</fullName>
    </submittedName>
</protein>
<evidence type="ECO:0000313" key="2">
    <source>
        <dbReference type="EMBL" id="CAG8645268.1"/>
    </source>
</evidence>
<proteinExistence type="predicted"/>